<keyword evidence="2" id="KW-1185">Reference proteome</keyword>
<proteinExistence type="predicted"/>
<name>A0A830G9C9_9EURY</name>
<sequence length="243" mass="25565">MGDKNKPYTNRRKVLKLLGSGATAGIVLSSVGGAAAASNKHSSTTLSPTQQKAVTATLQEKANNYIQKNQPNSTVTTEGFPSWLPTIPSALPFNWCVKGIPDVPNFCASTTAQGWGEVSCNGYTFYGPHVSQDFGKGPEVKISSGNVEVSKGFEASMELALDPVTECPYMRFSTNGAEACVGGGYCLTYEPSTVSATKLANDLWNKNKQLIKEALGLVGVGASAWLVTTLDVTVTAAEILAFG</sequence>
<organism evidence="1 2">
    <name type="scientific">Halarchaeum nitratireducens</name>
    <dbReference type="NCBI Taxonomy" id="489913"/>
    <lineage>
        <taxon>Archaea</taxon>
        <taxon>Methanobacteriati</taxon>
        <taxon>Methanobacteriota</taxon>
        <taxon>Stenosarchaea group</taxon>
        <taxon>Halobacteria</taxon>
        <taxon>Halobacteriales</taxon>
        <taxon>Halobacteriaceae</taxon>
    </lineage>
</organism>
<dbReference type="RefSeq" id="WP_188877206.1">
    <property type="nucleotide sequence ID" value="NZ_BMOQ01000002.1"/>
</dbReference>
<comment type="caution">
    <text evidence="1">The sequence shown here is derived from an EMBL/GenBank/DDBJ whole genome shotgun (WGS) entry which is preliminary data.</text>
</comment>
<dbReference type="PROSITE" id="PS51318">
    <property type="entry name" value="TAT"/>
    <property type="match status" value="1"/>
</dbReference>
<reference evidence="1 2" key="1">
    <citation type="journal article" date="2019" name="Int. J. Syst. Evol. Microbiol.">
        <title>The Global Catalogue of Microorganisms (GCM) 10K type strain sequencing project: providing services to taxonomists for standard genome sequencing and annotation.</title>
        <authorList>
            <consortium name="The Broad Institute Genomics Platform"/>
            <consortium name="The Broad Institute Genome Sequencing Center for Infectious Disease"/>
            <person name="Wu L."/>
            <person name="Ma J."/>
        </authorList>
    </citation>
    <scope>NUCLEOTIDE SEQUENCE [LARGE SCALE GENOMIC DNA]</scope>
    <source>
        <strain evidence="1 2">JCM 16331</strain>
    </source>
</reference>
<accession>A0A830G9C9</accession>
<dbReference type="Proteomes" id="UP000608850">
    <property type="component" value="Unassembled WGS sequence"/>
</dbReference>
<dbReference type="InterPro" id="IPR006311">
    <property type="entry name" value="TAT_signal"/>
</dbReference>
<dbReference type="AlphaFoldDB" id="A0A830G9C9"/>
<protein>
    <submittedName>
        <fullName evidence="1">Uncharacterized protein</fullName>
    </submittedName>
</protein>
<dbReference type="OrthoDB" id="351250at2157"/>
<gene>
    <name evidence="1" type="ORF">GCM10009021_07630</name>
</gene>
<evidence type="ECO:0000313" key="1">
    <source>
        <dbReference type="EMBL" id="GGN10301.1"/>
    </source>
</evidence>
<dbReference type="EMBL" id="BMOQ01000002">
    <property type="protein sequence ID" value="GGN10301.1"/>
    <property type="molecule type" value="Genomic_DNA"/>
</dbReference>
<evidence type="ECO:0000313" key="2">
    <source>
        <dbReference type="Proteomes" id="UP000608850"/>
    </source>
</evidence>